<dbReference type="Proteomes" id="UP001153620">
    <property type="component" value="Chromosome 1"/>
</dbReference>
<protein>
    <recommendedName>
        <fullName evidence="6">RING-type domain-containing protein</fullName>
    </recommendedName>
</protein>
<reference evidence="7" key="2">
    <citation type="submission" date="2022-10" db="EMBL/GenBank/DDBJ databases">
        <authorList>
            <consortium name="ENA_rothamsted_submissions"/>
            <consortium name="culmorum"/>
            <person name="King R."/>
        </authorList>
    </citation>
    <scope>NUCLEOTIDE SEQUENCE</scope>
</reference>
<dbReference type="Pfam" id="PF14634">
    <property type="entry name" value="zf-RING_5"/>
    <property type="match status" value="1"/>
</dbReference>
<dbReference type="InterPro" id="IPR042123">
    <property type="entry name" value="Zip3/RNF212-like"/>
</dbReference>
<evidence type="ECO:0000256" key="1">
    <source>
        <dbReference type="ARBA" id="ARBA00022723"/>
    </source>
</evidence>
<keyword evidence="4" id="KW-0469">Meiosis</keyword>
<dbReference type="OrthoDB" id="2535391at2759"/>
<keyword evidence="3" id="KW-0862">Zinc</keyword>
<proteinExistence type="predicted"/>
<evidence type="ECO:0000256" key="2">
    <source>
        <dbReference type="ARBA" id="ARBA00022771"/>
    </source>
</evidence>
<evidence type="ECO:0000313" key="7">
    <source>
        <dbReference type="EMBL" id="CAG9800955.1"/>
    </source>
</evidence>
<organism evidence="7 8">
    <name type="scientific">Chironomus riparius</name>
    <dbReference type="NCBI Taxonomy" id="315576"/>
    <lineage>
        <taxon>Eukaryota</taxon>
        <taxon>Metazoa</taxon>
        <taxon>Ecdysozoa</taxon>
        <taxon>Arthropoda</taxon>
        <taxon>Hexapoda</taxon>
        <taxon>Insecta</taxon>
        <taxon>Pterygota</taxon>
        <taxon>Neoptera</taxon>
        <taxon>Endopterygota</taxon>
        <taxon>Diptera</taxon>
        <taxon>Nematocera</taxon>
        <taxon>Chironomoidea</taxon>
        <taxon>Chironomidae</taxon>
        <taxon>Chironominae</taxon>
        <taxon>Chironomus</taxon>
    </lineage>
</organism>
<dbReference type="GO" id="GO:0019789">
    <property type="term" value="F:SUMO transferase activity"/>
    <property type="evidence" value="ECO:0007669"/>
    <property type="project" value="InterPro"/>
</dbReference>
<keyword evidence="8" id="KW-1185">Reference proteome</keyword>
<dbReference type="PROSITE" id="PS00518">
    <property type="entry name" value="ZF_RING_1"/>
    <property type="match status" value="1"/>
</dbReference>
<name>A0A9N9RPU3_9DIPT</name>
<dbReference type="EMBL" id="OU895877">
    <property type="protein sequence ID" value="CAG9800955.1"/>
    <property type="molecule type" value="Genomic_DNA"/>
</dbReference>
<dbReference type="PANTHER" id="PTHR22663:SF17">
    <property type="entry name" value="RING FINGER PROTEIN NARYA-RELATED"/>
    <property type="match status" value="1"/>
</dbReference>
<keyword evidence="1" id="KW-0479">Metal-binding</keyword>
<feature type="domain" description="RING-type" evidence="6">
    <location>
        <begin position="9"/>
        <end position="48"/>
    </location>
</feature>
<evidence type="ECO:0000256" key="3">
    <source>
        <dbReference type="ARBA" id="ARBA00022833"/>
    </source>
</evidence>
<dbReference type="PROSITE" id="PS50089">
    <property type="entry name" value="ZF_RING_2"/>
    <property type="match status" value="1"/>
</dbReference>
<dbReference type="GO" id="GO:0007129">
    <property type="term" value="P:homologous chromosome pairing at meiosis"/>
    <property type="evidence" value="ECO:0007669"/>
    <property type="project" value="TreeGrafter"/>
</dbReference>
<gene>
    <name evidence="7" type="ORF">CHIRRI_LOCUS3892</name>
</gene>
<dbReference type="InterPro" id="IPR013083">
    <property type="entry name" value="Znf_RING/FYVE/PHD"/>
</dbReference>
<evidence type="ECO:0000313" key="8">
    <source>
        <dbReference type="Proteomes" id="UP001153620"/>
    </source>
</evidence>
<dbReference type="GO" id="GO:0007131">
    <property type="term" value="P:reciprocal meiotic recombination"/>
    <property type="evidence" value="ECO:0007669"/>
    <property type="project" value="InterPro"/>
</dbReference>
<reference evidence="7" key="1">
    <citation type="submission" date="2022-01" db="EMBL/GenBank/DDBJ databases">
        <authorList>
            <person name="King R."/>
        </authorList>
    </citation>
    <scope>NUCLEOTIDE SEQUENCE</scope>
</reference>
<evidence type="ECO:0000259" key="6">
    <source>
        <dbReference type="PROSITE" id="PS50089"/>
    </source>
</evidence>
<dbReference type="GO" id="GO:0016925">
    <property type="term" value="P:protein sumoylation"/>
    <property type="evidence" value="ECO:0007669"/>
    <property type="project" value="TreeGrafter"/>
</dbReference>
<sequence>MSKTCFVCCNQCFESNADTQHKFYVTNCYHVFCAGCLTNNRSVCNVCKKRCKILQIDANLPKEVRTFFEPNVHRQLLSTAVKVHDFQQNQVKKYVERHYSCRKKYYQLKEKMKQIVNYRKQIMDNAKREKAIMDKLKDAYRSNIITPELFQMRSQAASPQGLKTPDDILKTPVNTMTTSTPRSSSSSISLIFQNQGSHTQDFRHNLTMSNFNRDSQKKVSQRSHFSGQKDVINDARKGLIANTLRDMNQLTQNKHHVKQSQRQMARFKI</sequence>
<accession>A0A9N9RPU3</accession>
<dbReference type="Gene3D" id="3.30.40.10">
    <property type="entry name" value="Zinc/RING finger domain, C3HC4 (zinc finger)"/>
    <property type="match status" value="1"/>
</dbReference>
<dbReference type="GO" id="GO:0008270">
    <property type="term" value="F:zinc ion binding"/>
    <property type="evidence" value="ECO:0007669"/>
    <property type="project" value="UniProtKB-KW"/>
</dbReference>
<dbReference type="AlphaFoldDB" id="A0A9N9RPU3"/>
<evidence type="ECO:0000256" key="4">
    <source>
        <dbReference type="ARBA" id="ARBA00023254"/>
    </source>
</evidence>
<dbReference type="GO" id="GO:0000795">
    <property type="term" value="C:synaptonemal complex"/>
    <property type="evidence" value="ECO:0007669"/>
    <property type="project" value="InterPro"/>
</dbReference>
<keyword evidence="2 5" id="KW-0863">Zinc-finger</keyword>
<dbReference type="PANTHER" id="PTHR22663">
    <property type="entry name" value="RING FINGER PROTEIN NARYA-RELATED"/>
    <property type="match status" value="1"/>
</dbReference>
<dbReference type="InterPro" id="IPR017907">
    <property type="entry name" value="Znf_RING_CS"/>
</dbReference>
<evidence type="ECO:0000256" key="5">
    <source>
        <dbReference type="PROSITE-ProRule" id="PRU00175"/>
    </source>
</evidence>
<dbReference type="InterPro" id="IPR001841">
    <property type="entry name" value="Znf_RING"/>
</dbReference>